<dbReference type="InterPro" id="IPR027417">
    <property type="entry name" value="P-loop_NTPase"/>
</dbReference>
<dbReference type="Pfam" id="PF12780">
    <property type="entry name" value="AAA_8"/>
    <property type="match status" value="1"/>
</dbReference>
<comment type="similarity">
    <text evidence="3">Belongs to the dynein heavy chain family.</text>
</comment>
<dbReference type="FunFam" id="3.40.50.300:FF:001328">
    <property type="entry name" value="Dynein heavy chain 6, axonemal"/>
    <property type="match status" value="1"/>
</dbReference>
<proteinExistence type="inferred from homology"/>
<dbReference type="PROSITE" id="PS50222">
    <property type="entry name" value="EF_HAND_2"/>
    <property type="match status" value="1"/>
</dbReference>
<dbReference type="Gene3D" id="1.10.472.130">
    <property type="match status" value="1"/>
</dbReference>
<feature type="coiled-coil region" evidence="20">
    <location>
        <begin position="510"/>
        <end position="545"/>
    </location>
</feature>
<dbReference type="eggNOG" id="KOG3595">
    <property type="taxonomic scope" value="Eukaryota"/>
</dbReference>
<keyword evidence="14" id="KW-0206">Cytoskeleton</keyword>
<evidence type="ECO:0000256" key="3">
    <source>
        <dbReference type="ARBA" id="ARBA00008887"/>
    </source>
</evidence>
<keyword evidence="15" id="KW-0966">Cell projection</keyword>
<dbReference type="KEGG" id="mbr:MONBRDRAFT_39292"/>
<dbReference type="Gene3D" id="1.20.140.100">
    <property type="entry name" value="Dynein heavy chain, N-terminal domain 2"/>
    <property type="match status" value="1"/>
</dbReference>
<dbReference type="InterPro" id="IPR002048">
    <property type="entry name" value="EF_hand_dom"/>
</dbReference>
<keyword evidence="5" id="KW-0493">Microtubule</keyword>
<dbReference type="GO" id="GO:0097729">
    <property type="term" value="C:9+2 motile cilium"/>
    <property type="evidence" value="ECO:0000318"/>
    <property type="project" value="GO_Central"/>
</dbReference>
<keyword evidence="10" id="KW-0243">Dynein</keyword>
<dbReference type="Gene3D" id="1.10.8.710">
    <property type="match status" value="1"/>
</dbReference>
<dbReference type="Pfam" id="PF08393">
    <property type="entry name" value="DHC_N2"/>
    <property type="match status" value="1"/>
</dbReference>
<dbReference type="Gene3D" id="1.20.920.30">
    <property type="match status" value="1"/>
</dbReference>
<dbReference type="FunFam" id="1.10.287.2620:FF:000002">
    <property type="entry name" value="Dynein heavy chain 2, axonemal"/>
    <property type="match status" value="1"/>
</dbReference>
<dbReference type="Gene3D" id="1.20.58.1120">
    <property type="match status" value="1"/>
</dbReference>
<reference evidence="22 23" key="1">
    <citation type="journal article" date="2008" name="Nature">
        <title>The genome of the choanoflagellate Monosiga brevicollis and the origin of metazoans.</title>
        <authorList>
            <consortium name="JGI Sequencing"/>
            <person name="King N."/>
            <person name="Westbrook M.J."/>
            <person name="Young S.L."/>
            <person name="Kuo A."/>
            <person name="Abedin M."/>
            <person name="Chapman J."/>
            <person name="Fairclough S."/>
            <person name="Hellsten U."/>
            <person name="Isogai Y."/>
            <person name="Letunic I."/>
            <person name="Marr M."/>
            <person name="Pincus D."/>
            <person name="Putnam N."/>
            <person name="Rokas A."/>
            <person name="Wright K.J."/>
            <person name="Zuzow R."/>
            <person name="Dirks W."/>
            <person name="Good M."/>
            <person name="Goodstein D."/>
            <person name="Lemons D."/>
            <person name="Li W."/>
            <person name="Lyons J.B."/>
            <person name="Morris A."/>
            <person name="Nichols S."/>
            <person name="Richter D.J."/>
            <person name="Salamov A."/>
            <person name="Bork P."/>
            <person name="Lim W.A."/>
            <person name="Manning G."/>
            <person name="Miller W.T."/>
            <person name="McGinnis W."/>
            <person name="Shapiro H."/>
            <person name="Tjian R."/>
            <person name="Grigoriev I.V."/>
            <person name="Rokhsar D."/>
        </authorList>
    </citation>
    <scope>NUCLEOTIDE SEQUENCE [LARGE SCALE GENOMIC DNA]</scope>
    <source>
        <strain evidence="23">MX1 / ATCC 50154</strain>
    </source>
</reference>
<keyword evidence="9" id="KW-0282">Flagellum</keyword>
<dbReference type="FunFam" id="1.20.140.100:FF:000004">
    <property type="entry name" value="Dynein axonemal heavy chain 6"/>
    <property type="match status" value="1"/>
</dbReference>
<dbReference type="PROSITE" id="PS00018">
    <property type="entry name" value="EF_HAND_1"/>
    <property type="match status" value="1"/>
</dbReference>
<evidence type="ECO:0000256" key="20">
    <source>
        <dbReference type="SAM" id="Coils"/>
    </source>
</evidence>
<dbReference type="FunFam" id="3.40.50.300:FF:002141">
    <property type="entry name" value="Dynein heavy chain"/>
    <property type="match status" value="1"/>
</dbReference>
<dbReference type="InterPro" id="IPR026983">
    <property type="entry name" value="DHC"/>
</dbReference>
<dbReference type="Gene3D" id="1.10.287.2620">
    <property type="match status" value="1"/>
</dbReference>
<dbReference type="FunFam" id="3.40.50.300:FF:000044">
    <property type="entry name" value="Dynein heavy chain 5, axonemal"/>
    <property type="match status" value="1"/>
</dbReference>
<dbReference type="FunFam" id="3.40.50.300:FF:000223">
    <property type="entry name" value="Dynein heavy chain 3, axonemal"/>
    <property type="match status" value="1"/>
</dbReference>
<evidence type="ECO:0000256" key="6">
    <source>
        <dbReference type="ARBA" id="ARBA00022737"/>
    </source>
</evidence>
<dbReference type="FunFam" id="3.10.490.20:FF:000001">
    <property type="entry name" value="dynein heavy chain 7, axonemal"/>
    <property type="match status" value="1"/>
</dbReference>
<dbReference type="InterPro" id="IPR041589">
    <property type="entry name" value="DNAH3_AAA_lid_1"/>
</dbReference>
<dbReference type="Gene3D" id="1.20.920.20">
    <property type="match status" value="1"/>
</dbReference>
<evidence type="ECO:0000256" key="4">
    <source>
        <dbReference type="ARBA" id="ARBA00022490"/>
    </source>
</evidence>
<dbReference type="Gene3D" id="3.40.50.300">
    <property type="entry name" value="P-loop containing nucleotide triphosphate hydrolases"/>
    <property type="match status" value="5"/>
</dbReference>
<dbReference type="InterPro" id="IPR041658">
    <property type="entry name" value="AAA_lid_11"/>
</dbReference>
<dbReference type="GO" id="GO:0005524">
    <property type="term" value="F:ATP binding"/>
    <property type="evidence" value="ECO:0007669"/>
    <property type="project" value="UniProtKB-KW"/>
</dbReference>
<dbReference type="FunFam" id="3.20.180.20:FF:000003">
    <property type="entry name" value="Dynein heavy chain 12, axonemal"/>
    <property type="match status" value="1"/>
</dbReference>
<dbReference type="Gene3D" id="3.10.490.20">
    <property type="match status" value="1"/>
</dbReference>
<organism evidence="22 23">
    <name type="scientific">Monosiga brevicollis</name>
    <name type="common">Choanoflagellate</name>
    <dbReference type="NCBI Taxonomy" id="81824"/>
    <lineage>
        <taxon>Eukaryota</taxon>
        <taxon>Choanoflagellata</taxon>
        <taxon>Craspedida</taxon>
        <taxon>Salpingoecidae</taxon>
        <taxon>Monosiga</taxon>
    </lineage>
</organism>
<dbReference type="SUPFAM" id="SSF52540">
    <property type="entry name" value="P-loop containing nucleoside triphosphate hydrolases"/>
    <property type="match status" value="4"/>
</dbReference>
<dbReference type="Gene3D" id="1.10.8.1220">
    <property type="match status" value="1"/>
</dbReference>
<keyword evidence="8" id="KW-0067">ATP-binding</keyword>
<dbReference type="FunFam" id="1.10.8.720:FF:000001">
    <property type="entry name" value="dynein heavy chain 7, axonemal"/>
    <property type="match status" value="1"/>
</dbReference>
<dbReference type="InterPro" id="IPR041228">
    <property type="entry name" value="Dynein_C"/>
</dbReference>
<dbReference type="InterPro" id="IPR035699">
    <property type="entry name" value="AAA_6"/>
</dbReference>
<dbReference type="Pfam" id="PF12775">
    <property type="entry name" value="AAA_7"/>
    <property type="match status" value="1"/>
</dbReference>
<dbReference type="FunFam" id="1.10.8.1220:FF:000001">
    <property type="entry name" value="Dynein axonemal heavy chain 5"/>
    <property type="match status" value="1"/>
</dbReference>
<evidence type="ECO:0000256" key="15">
    <source>
        <dbReference type="ARBA" id="ARBA00023273"/>
    </source>
</evidence>
<dbReference type="InterPro" id="IPR018247">
    <property type="entry name" value="EF_Hand_1_Ca_BS"/>
</dbReference>
<dbReference type="Pfam" id="PF18199">
    <property type="entry name" value="Dynein_C"/>
    <property type="match status" value="1"/>
</dbReference>
<keyword evidence="23" id="KW-1185">Reference proteome</keyword>
<dbReference type="FunFam" id="1.20.920.20:FF:000006">
    <property type="entry name" value="Dynein, axonemal, heavy chain 6"/>
    <property type="match status" value="1"/>
</dbReference>
<dbReference type="GO" id="GO:0060294">
    <property type="term" value="P:cilium movement involved in cell motility"/>
    <property type="evidence" value="ECO:0000318"/>
    <property type="project" value="GO_Central"/>
</dbReference>
<dbReference type="InterPro" id="IPR024317">
    <property type="entry name" value="Dynein_heavy_chain_D4_dom"/>
</dbReference>
<evidence type="ECO:0000256" key="14">
    <source>
        <dbReference type="ARBA" id="ARBA00023212"/>
    </source>
</evidence>
<dbReference type="EMBL" id="CH991588">
    <property type="protein sequence ID" value="EDQ84379.1"/>
    <property type="molecule type" value="Genomic_DNA"/>
</dbReference>
<dbReference type="FunFam" id="1.10.8.710:FF:000004">
    <property type="entry name" value="Dynein axonemal heavy chain 6"/>
    <property type="match status" value="1"/>
</dbReference>
<dbReference type="Pfam" id="PF18198">
    <property type="entry name" value="AAA_lid_11"/>
    <property type="match status" value="1"/>
</dbReference>
<evidence type="ECO:0000256" key="18">
    <source>
        <dbReference type="ARBA" id="ARBA00078543"/>
    </source>
</evidence>
<accession>A9VDJ4</accession>
<evidence type="ECO:0000256" key="12">
    <source>
        <dbReference type="ARBA" id="ARBA00023069"/>
    </source>
</evidence>
<evidence type="ECO:0000256" key="5">
    <source>
        <dbReference type="ARBA" id="ARBA00022701"/>
    </source>
</evidence>
<dbReference type="FunFam" id="1.20.1270.280:FF:000001">
    <property type="entry name" value="dynein heavy chain 7, axonemal"/>
    <property type="match status" value="1"/>
</dbReference>
<dbReference type="InterPro" id="IPR024743">
    <property type="entry name" value="Dynein_HC_stalk"/>
</dbReference>
<dbReference type="FunCoup" id="A9VDJ4">
    <property type="interactions" value="69"/>
</dbReference>
<dbReference type="InterPro" id="IPR013602">
    <property type="entry name" value="Dynein_heavy_linker"/>
</dbReference>
<keyword evidence="11 20" id="KW-0175">Coiled coil</keyword>
<keyword evidence="7" id="KW-0547">Nucleotide-binding</keyword>
<dbReference type="Pfam" id="PF17852">
    <property type="entry name" value="Dynein_AAA_lid"/>
    <property type="match status" value="1"/>
</dbReference>
<evidence type="ECO:0000313" key="22">
    <source>
        <dbReference type="EMBL" id="EDQ84379.1"/>
    </source>
</evidence>
<dbReference type="InterPro" id="IPR041466">
    <property type="entry name" value="Dynein_AAA5_ext"/>
</dbReference>
<evidence type="ECO:0000256" key="1">
    <source>
        <dbReference type="ARBA" id="ARBA00004230"/>
    </source>
</evidence>
<dbReference type="GO" id="GO:0045505">
    <property type="term" value="F:dynein intermediate chain binding"/>
    <property type="evidence" value="ECO:0000318"/>
    <property type="project" value="GO_Central"/>
</dbReference>
<name>A9VDJ4_MONBE</name>
<dbReference type="Proteomes" id="UP000001357">
    <property type="component" value="Unassembled WGS sequence"/>
</dbReference>
<dbReference type="PANTHER" id="PTHR22878:SF66">
    <property type="entry name" value="DYNEIN AXONEMAL HEAVY CHAIN 7"/>
    <property type="match status" value="1"/>
</dbReference>
<dbReference type="Gene3D" id="1.20.1270.280">
    <property type="match status" value="1"/>
</dbReference>
<dbReference type="Pfam" id="PF12774">
    <property type="entry name" value="AAA_6"/>
    <property type="match status" value="1"/>
</dbReference>
<evidence type="ECO:0000256" key="2">
    <source>
        <dbReference type="ARBA" id="ARBA00004430"/>
    </source>
</evidence>
<evidence type="ECO:0000256" key="19">
    <source>
        <dbReference type="ARBA" id="ARBA00082102"/>
    </source>
</evidence>
<protein>
    <recommendedName>
        <fullName evidence="17">Dynein axonemal heavy chain 7</fullName>
    </recommendedName>
    <alternativeName>
        <fullName evidence="19">Axonemal beta dynein heavy chain 7</fullName>
    </alternativeName>
    <alternativeName>
        <fullName evidence="18">Ciliary dynein heavy chain 7</fullName>
    </alternativeName>
</protein>
<dbReference type="RefSeq" id="XP_001750780.1">
    <property type="nucleotide sequence ID" value="XM_001750728.1"/>
</dbReference>
<dbReference type="InterPro" id="IPR043157">
    <property type="entry name" value="Dynein_AAA1S"/>
</dbReference>
<comment type="subunit">
    <text evidence="16">The dynein complex consists of at least two heavy chains and a number of intermediate and light chains.</text>
</comment>
<keyword evidence="6" id="KW-0677">Repeat</keyword>
<keyword evidence="4" id="KW-0963">Cytoplasm</keyword>
<dbReference type="InParanoid" id="A9VDJ4"/>
<dbReference type="InterPro" id="IPR043160">
    <property type="entry name" value="Dynein_C_barrel"/>
</dbReference>
<dbReference type="FunFam" id="1.20.58.1120:FF:000005">
    <property type="entry name" value="Dynein, axonemal, heavy chain 12"/>
    <property type="match status" value="1"/>
</dbReference>
<dbReference type="GO" id="GO:0005509">
    <property type="term" value="F:calcium ion binding"/>
    <property type="evidence" value="ECO:0007669"/>
    <property type="project" value="InterPro"/>
</dbReference>
<dbReference type="GO" id="GO:0005874">
    <property type="term" value="C:microtubule"/>
    <property type="evidence" value="ECO:0007669"/>
    <property type="project" value="UniProtKB-KW"/>
</dbReference>
<dbReference type="GO" id="GO:0008569">
    <property type="term" value="F:minus-end-directed microtubule motor activity"/>
    <property type="evidence" value="ECO:0000318"/>
    <property type="project" value="GO_Central"/>
</dbReference>
<dbReference type="OMA" id="FHDSPYA"/>
<gene>
    <name evidence="22" type="ORF">MONBRDRAFT_39292</name>
</gene>
<sequence length="3865" mass="437370">MGDARNDAVRYYYYMMNGIDTTQVVGLDEEWFAHITDLIDTQLQTRCAPSVEALHDEVSDAYLAAIKKSIVDFVLRDPKLDQAGAVAAQWQAYAQNPELADEQRNWASSIQEARQALEENLFLTSPGLRLLLPAYELEHRHQTLLKPEEICRKKQAYDAVAFGKAIGLQVDRCRHAIQKEWVRSLAGLLDGLKAQGRLPQAKSPRYWEAVATVMSAQLRELLTVSLNMFLDMIFPPTGVGSFRGFALQLEVQGDKLGFAVGVEGIETVVLQLLEKMRSSICEIVRVEYFLAEDRPTGRETFLTPCFGPEELASYQQRVEAAFAPQREAPSQWLKLYNEYLFLIDGRADKEMDDFLASQPSFQLCTDKVYRLLDLARQIEFDMADSARVGLFVIHAAAAKADLNRKAKALADRVLTAIADEVEVSNKDLCKSYAEIAERAATAPTTTEHLMQLKEFMEQAENTFARSSPFAIAESCLARHCTDMSPCNDHSSDLTLNAETFRWVAKLPPLVESHKQLVRSARERNENALRERRDKLNADLEGFAEELAKFSEYGDSQELQRYLDEASDLNTRLTAAADTIEGINAEEEAFDWEITQYPLKAKTSNTLAPFLSLYSTAVEYYKQVDEWLNGDFDKIDPEKVENDVSASWRNLYKIEKGFASEDAPRGLAAQVKEQVDEFKENLPMIQAICNPGLRERHWTQLSDIVGYELMPDEETTLSQMLDLDMDSYLDQFEAISEAASKEFSLEKALSRMKEEWHDMEFHMLSYRDTGTSILSSVDEIQMLLDDQIVKTQTMLGSPFVKPFEVEMKEWNDTLVLLQDIIDAWLKVQATWLYLEPIFSSPDIMAQMPEEGRKFNVVDKTWRDTMKEAVQDKHVLMVVRVDKMLEKLNKANVLLEEILKGLNRYLEQKRLYFSRFFFLSNDEMLEILSETKDPTRVQPHLKKCFEGIAKLSFTEDLDITHMVSSESELVQLDTVISTSEARGQVEKWLLQLEEIMRSSIRKIMVEGLECYAGTKRTEWIQSWPGQIVLAVTQKFWTANVHEAIRGGKQAMETYLQQCTDDINDVVELVRGKLSKNIRKTLSALVVLDVHSRDVLAKLVDDGVSRDDEFNWLAQLRYYFEEGQVITRMINSTLAYGYEYLGNSARLVVTPLTDRCYRTLFGALELHLGGAPEGPAGTGKTETVKDLAKAVAVQCVVFNCSDGLDYKALGKFFKGLASSGAWSCFDEFNRIDLEVLSVVAQQILTIQRGVNAGKDKIMFEGTEIRLVPTSSVFITMNPGYAGRSELPDNLKALFRTVAMMVPDYALIAEIVLYSVGFRSARSLSVKIVATYRLCSEQLSSQYHYDYGMRAVKSVLTAAGNLKLKYPEESEDILMLRSITDVNLPKFLSHDLPLFRGIISDLFPGIKLPEPDYDVLLKAIRENCARMNLQATDNFVEKILQVYEMMLVRHGFMIVGEGYGGKTCAYRVLAAALKDISEQGLMEENKVEITVINPKSITMGQLYGSFDPVSHEWSDGILAVSYRDFAVSQTPDRKWLIFDGPVDAIWIENMNTVLDDNKKLCLMSGEIIALADTTNLIFEPMDLEVASPATVSRCGMIYMEPHMLGWQPVLESWLNTLPATLTSVHHELIREYFTRMVPPTLEFINRPDYRHLSYAGDINLVRSCMEMYDSLMDEFRDEKTFASLSAQQVENWLEGCFIFSFVWSLGGSTNTEGRQKFNELLRRLMTTGLDQSTMTDWGILTPAGPPRRPIGVPMPEEMTCFNYLFKKEGPGVWVPWRDLVNNDPFPKDTTFHSIIVPTIDTVRYTYLLDLLVKHQRYPVFVGPTGTGKSVYVNQFLAKDLPKETYKPLVVNFSAQTTAQQTQEIIMGKLDKRRKGLYGPPMGQKVVVFVDDLNMPAKEDYGAQPPIELLRQWMDHWNWYDLKDCSNLGLADIQLICAMGPPGGGRNTVTQRFMRHLHCITINEFDDDTNELIFNRIMQWHLDARGFDPSFKAVSQSLVRATSAVYKAAFSNLLPTPAKSHYLFNLRDFARVIGGVMMSGPAALPDHNDMLRLWVHEVYRVFYDRLVFDEDREWFYEFIRTTCQSSLQVPFDELFASWDADGDGRVTDDDLRSLMFCDFANPKADSKEYACVESVAGLQSVCETFLEEYNNVSKKRMDLVLFRFAIEHVVRIARVVRQPRSHALLVGVGGSGRQSLTRLAAYVNDFELVQIELSKAYSKEDWHEDLKRIMRKAGEGGEHVVFLFTDMQIKEPSYLEDISNILNSGEVPNIFPLDERTEIVEKMRQVDKTRPKHLKTDGTPLALFNMFVGRVRDYLHIVLAMSPIGDAFRNNLRQFPSLVNCCTINWFQAWPADALQIVAQRFLEEVEMTDDVRSSCVQLCEEFHESTRALSDRFLARLRRHNYVTPTSYLELINTFKTLLDQRRQAVSKQKRRYEVGLEKLMSAASQVDGMKDELVALQPELAKAQKETDAAMVEIEASSKDVAEQEQVVAADEAVANEQAQAAKAIKDECDADLAEAIPILNKALAALNTLTSSDITVVKSMKSPPSGVKLVMEAVCILKGVSPEKIPDPSGSGKKIMDYWGPSKKLLGDMKFLQTLQEFDKDNIPAKLIQKIRDEYIPNEEFVPEKVAKASSAAEGLCSWVRAMEAYDRVAKVVAPKKEKLKEAEGELAQAMALLKEKQENLRGIQQQLQDLKDRFKELNDKKESLEKQVDLCAKKLDRAETLMGSLGDEKDRWQATAAALGETYTNLTGDVLVSSGLVAYLGAFTSEFRHTQCEEWLKRCKELKIPSSTTFSLSSTLGDPVKIRDWNIAGLPTDSFSVDNGIIVSHARRWPLMIDPQGQANKWVKNMEKDNKLSIIKLTDADFVRTLENAIQFGTPVLLENVGEELDSILEPILLKQTFKQGGAICIRLGDATIEYSKDFRFYITTKLPNPHYLPETSVKVTVLNFMITPAGLQDQLLGIVVAEERPELEEEKNALILQSAANKRQLKEIEDKILEVLSSSEGNILEDETAIKVLSSSKVLANEISEKQQVAEETEAKIDAARSGYTPIAKHSSTLFFTIAQMAGIDPMYQYSLPWFTKLFLNSIEQSEAAEDLGKRLSNLEAHVTYSVYRNVCRSLFEKDKLLFSLLLCTNIMKAAGKIEAEEWVFFLTGGVGLDNPHTNPASWLPTKAWDEICRLDDVHRFSGIRESFVQNVDAWRAVYDSPTPQTEAYPALAAEFDSFQRLTFLRSLRPDKVTPAVQGFVEEHMGRKFIEPPPFDLAGAFADSHSCAPLIFVLSPGGDPMSALLKFADDQGFGNSMQTLSLGQGQGPIAMKMIEKGIQDGTWVVLQNCHLAVSWMSTLERICEELKPDTTHPNFRLWLTSYPSPAFPVTVLQNGVKMTNEPPKGLRNNIIRSYLLDPISDMEFFTGCKQEKPFRRLLYGLCFFHALVQERRGFGALGWNIPYEFNDTDFQISIKQINMFLNQYEHVDYEAIRYLIGQCNYGGRVTDDWDRRCLVSILNNVLNAEMVQNDYSFSASGLYMAPPHGEYEHYIEFAKALPLIPEPEVFGMHSNADITKDQKATNDLLDSILLTQAASGGEGSTGGKSDDERLSEIATDILSKLPRAFDEAAALRKYPTTYEESMNTVLVQEMGRFNRLTEVVRSSLINIQKAVKGLVVMSAELEQVAHAMLNGKIPSLWMKKSYPSLKPLGSYVNDLLTRLQFLQDWYKDGAPNVFWISGFYFTQAFLTGVQQNYARKYKIPIDLLSFDFGVMEDRVYEQPPEDGAYVNGLFLDGARWDAERMVLGEQEAKVLANRMPVIQLIPAKKDEISQAQVYNCPVYKTSDRRGVLSTTGHSSNYVIAIKLPSDKPEDHWIQRGVALLTQLDD</sequence>
<evidence type="ECO:0000313" key="23">
    <source>
        <dbReference type="Proteomes" id="UP000001357"/>
    </source>
</evidence>
<feature type="coiled-coil region" evidence="20">
    <location>
        <begin position="2655"/>
        <end position="2720"/>
    </location>
</feature>
<evidence type="ECO:0000256" key="10">
    <source>
        <dbReference type="ARBA" id="ARBA00023017"/>
    </source>
</evidence>
<dbReference type="Pfam" id="PF12781">
    <property type="entry name" value="AAA_9"/>
    <property type="match status" value="1"/>
</dbReference>
<dbReference type="FunFam" id="1.20.920.30:FF:000002">
    <property type="entry name" value="Dynein axonemal heavy chain 3"/>
    <property type="match status" value="1"/>
</dbReference>
<dbReference type="InterPro" id="IPR042222">
    <property type="entry name" value="Dynein_2_N"/>
</dbReference>
<dbReference type="Pfam" id="PF12777">
    <property type="entry name" value="MT"/>
    <property type="match status" value="1"/>
</dbReference>
<feature type="domain" description="EF-hand" evidence="21">
    <location>
        <begin position="2081"/>
        <end position="2116"/>
    </location>
</feature>
<dbReference type="Pfam" id="PF17857">
    <property type="entry name" value="AAA_lid_1"/>
    <property type="match status" value="1"/>
</dbReference>
<comment type="subcellular location">
    <subcellularLocation>
        <location evidence="1">Cell projection</location>
        <location evidence="1">Cilium</location>
        <location evidence="1">Flagellum</location>
    </subcellularLocation>
    <subcellularLocation>
        <location evidence="2">Cytoplasm</location>
        <location evidence="2">Cytoskeleton</location>
        <location evidence="2">Cilium axoneme</location>
    </subcellularLocation>
</comment>
<dbReference type="FunFam" id="1.10.472.130:FF:000005">
    <property type="entry name" value="Dynein axonemal heavy chain 7"/>
    <property type="match status" value="1"/>
</dbReference>
<dbReference type="PANTHER" id="PTHR22878">
    <property type="entry name" value="DYNEIN HEAVY CHAIN 6, AXONEMAL-LIKE-RELATED"/>
    <property type="match status" value="1"/>
</dbReference>
<dbReference type="GO" id="GO:0036156">
    <property type="term" value="C:inner dynein arm"/>
    <property type="evidence" value="ECO:0000318"/>
    <property type="project" value="GO_Central"/>
</dbReference>
<keyword evidence="13" id="KW-0505">Motor protein</keyword>
<evidence type="ECO:0000256" key="13">
    <source>
        <dbReference type="ARBA" id="ARBA00023175"/>
    </source>
</evidence>
<dbReference type="InterPro" id="IPR042228">
    <property type="entry name" value="Dynein_linker_3"/>
</dbReference>
<evidence type="ECO:0000256" key="16">
    <source>
        <dbReference type="ARBA" id="ARBA00062885"/>
    </source>
</evidence>
<evidence type="ECO:0000256" key="8">
    <source>
        <dbReference type="ARBA" id="ARBA00022840"/>
    </source>
</evidence>
<dbReference type="STRING" id="81824.A9VDJ4"/>
<dbReference type="Gene3D" id="6.10.140.1060">
    <property type="match status" value="1"/>
</dbReference>
<evidence type="ECO:0000256" key="9">
    <source>
        <dbReference type="ARBA" id="ARBA00022846"/>
    </source>
</evidence>
<dbReference type="Pfam" id="PF03028">
    <property type="entry name" value="Dynein_heavy"/>
    <property type="match status" value="1"/>
</dbReference>
<evidence type="ECO:0000256" key="11">
    <source>
        <dbReference type="ARBA" id="ARBA00023054"/>
    </source>
</evidence>
<keyword evidence="12" id="KW-0969">Cilium</keyword>
<dbReference type="GO" id="GO:0051959">
    <property type="term" value="F:dynein light intermediate chain binding"/>
    <property type="evidence" value="ECO:0000318"/>
    <property type="project" value="GO_Central"/>
</dbReference>
<dbReference type="FunFam" id="3.40.50.300:FF:000362">
    <property type="entry name" value="Dynein, axonemal, heavy chain 6"/>
    <property type="match status" value="1"/>
</dbReference>
<dbReference type="InterPro" id="IPR035706">
    <property type="entry name" value="AAA_9"/>
</dbReference>
<dbReference type="GeneID" id="5896054"/>
<dbReference type="Gene3D" id="1.10.8.720">
    <property type="entry name" value="Region D6 of dynein motor"/>
    <property type="match status" value="1"/>
</dbReference>
<evidence type="ECO:0000256" key="17">
    <source>
        <dbReference type="ARBA" id="ARBA00071816"/>
    </source>
</evidence>
<evidence type="ECO:0000256" key="7">
    <source>
        <dbReference type="ARBA" id="ARBA00022741"/>
    </source>
</evidence>
<dbReference type="Gene3D" id="3.20.180.20">
    <property type="entry name" value="Dynein heavy chain, N-terminal domain 2"/>
    <property type="match status" value="1"/>
</dbReference>
<dbReference type="InterPro" id="IPR042219">
    <property type="entry name" value="AAA_lid_11_sf"/>
</dbReference>
<evidence type="ECO:0000259" key="21">
    <source>
        <dbReference type="PROSITE" id="PS50222"/>
    </source>
</evidence>
<dbReference type="InterPro" id="IPR004273">
    <property type="entry name" value="Dynein_heavy_D6_P-loop"/>
</dbReference>